<protein>
    <submittedName>
        <fullName evidence="2">DNA-binding cyclic-nucleotide binding protein</fullName>
    </submittedName>
</protein>
<evidence type="ECO:0000259" key="1">
    <source>
        <dbReference type="Pfam" id="PF00027"/>
    </source>
</evidence>
<feature type="domain" description="Cyclic nucleotide-binding" evidence="1">
    <location>
        <begin position="28"/>
        <end position="113"/>
    </location>
</feature>
<keyword evidence="2" id="KW-0238">DNA-binding</keyword>
<dbReference type="EMBL" id="CDOD01000004">
    <property type="protein sequence ID" value="CEN32716.1"/>
    <property type="molecule type" value="Genomic_DNA"/>
</dbReference>
<gene>
    <name evidence="2" type="ORF">CCYN2B_120047</name>
</gene>
<dbReference type="InterPro" id="IPR014710">
    <property type="entry name" value="RmlC-like_jellyroll"/>
</dbReference>
<dbReference type="Pfam" id="PF00027">
    <property type="entry name" value="cNMP_binding"/>
    <property type="match status" value="1"/>
</dbReference>
<name>A0A0B7GZL5_9FLAO</name>
<reference evidence="3" key="1">
    <citation type="submission" date="2015-01" db="EMBL/GenBank/DDBJ databases">
        <authorList>
            <person name="MANFREDI Pablo"/>
        </authorList>
    </citation>
    <scope>NUCLEOTIDE SEQUENCE [LARGE SCALE GENOMIC DNA]</scope>
    <source>
        <strain evidence="3">Ccyn2B</strain>
    </source>
</reference>
<dbReference type="InterPro" id="IPR018490">
    <property type="entry name" value="cNMP-bd_dom_sf"/>
</dbReference>
<dbReference type="eggNOG" id="COG0664">
    <property type="taxonomic scope" value="Bacteria"/>
</dbReference>
<dbReference type="AlphaFoldDB" id="A0A0B7GZL5"/>
<dbReference type="Proteomes" id="UP000038055">
    <property type="component" value="Unassembled WGS sequence"/>
</dbReference>
<dbReference type="Gene3D" id="2.60.120.10">
    <property type="entry name" value="Jelly Rolls"/>
    <property type="match status" value="1"/>
</dbReference>
<organism evidence="2 3">
    <name type="scientific">Capnocytophaga cynodegmi</name>
    <dbReference type="NCBI Taxonomy" id="28189"/>
    <lineage>
        <taxon>Bacteria</taxon>
        <taxon>Pseudomonadati</taxon>
        <taxon>Bacteroidota</taxon>
        <taxon>Flavobacteriia</taxon>
        <taxon>Flavobacteriales</taxon>
        <taxon>Flavobacteriaceae</taxon>
        <taxon>Capnocytophaga</taxon>
    </lineage>
</organism>
<dbReference type="GO" id="GO:0003677">
    <property type="term" value="F:DNA binding"/>
    <property type="evidence" value="ECO:0007669"/>
    <property type="project" value="UniProtKB-KW"/>
</dbReference>
<dbReference type="STRING" id="28189.CCYN74_460006"/>
<evidence type="ECO:0000313" key="3">
    <source>
        <dbReference type="Proteomes" id="UP000038055"/>
    </source>
</evidence>
<keyword evidence="3" id="KW-1185">Reference proteome</keyword>
<accession>A0A0B7GZL5</accession>
<dbReference type="CDD" id="cd00038">
    <property type="entry name" value="CAP_ED"/>
    <property type="match status" value="1"/>
</dbReference>
<dbReference type="RefSeq" id="WP_041990157.1">
    <property type="nucleotide sequence ID" value="NZ_BOQH01000001.1"/>
</dbReference>
<sequence length="190" mass="22631">MKLINYLHQEIKLAKPLLEDVDKIFDYQEVKKGTVLFKEGSKSQQVFFFEKGLARMFYQKDGKDITHFFFSEDMFCLSTQNIFLQERHFQNIEILEDSVLRVANFEVIENYLETIPQINRLIFKEFSNYIQMLNHKIYGLQFQTAEERYLHLLTQHPKILQRVSLGHIASYLGITQQTLSVIRRETAKNK</sequence>
<proteinExistence type="predicted"/>
<dbReference type="SUPFAM" id="SSF51206">
    <property type="entry name" value="cAMP-binding domain-like"/>
    <property type="match status" value="1"/>
</dbReference>
<dbReference type="InterPro" id="IPR000595">
    <property type="entry name" value="cNMP-bd_dom"/>
</dbReference>
<evidence type="ECO:0000313" key="2">
    <source>
        <dbReference type="EMBL" id="CEN32716.1"/>
    </source>
</evidence>